<evidence type="ECO:0000256" key="3">
    <source>
        <dbReference type="ARBA" id="ARBA00023163"/>
    </source>
</evidence>
<keyword evidence="2" id="KW-0238">DNA-binding</keyword>
<dbReference type="PANTHER" id="PTHR43537:SF5">
    <property type="entry name" value="UXU OPERON TRANSCRIPTIONAL REGULATOR"/>
    <property type="match status" value="1"/>
</dbReference>
<reference evidence="5 6" key="1">
    <citation type="submission" date="2024-08" db="EMBL/GenBank/DDBJ databases">
        <title>Genome mining of Saccharopolyspora cebuensis PGLac3 from Nigerian medicinal plant.</title>
        <authorList>
            <person name="Ezeobiora C.E."/>
            <person name="Igbokwe N.H."/>
            <person name="Amin D.H."/>
            <person name="Mendie U.E."/>
        </authorList>
    </citation>
    <scope>NUCLEOTIDE SEQUENCE [LARGE SCALE GENOMIC DNA]</scope>
    <source>
        <strain evidence="5 6">PGLac3</strain>
    </source>
</reference>
<dbReference type="RefSeq" id="WP_345366037.1">
    <property type="nucleotide sequence ID" value="NZ_BAABII010000016.1"/>
</dbReference>
<gene>
    <name evidence="5" type="ORF">AB8O55_00550</name>
</gene>
<dbReference type="Gene3D" id="1.10.10.10">
    <property type="entry name" value="Winged helix-like DNA-binding domain superfamily/Winged helix DNA-binding domain"/>
    <property type="match status" value="1"/>
</dbReference>
<evidence type="ECO:0000256" key="1">
    <source>
        <dbReference type="ARBA" id="ARBA00023015"/>
    </source>
</evidence>
<evidence type="ECO:0000259" key="4">
    <source>
        <dbReference type="PROSITE" id="PS50949"/>
    </source>
</evidence>
<dbReference type="Gene3D" id="1.20.120.530">
    <property type="entry name" value="GntR ligand-binding domain-like"/>
    <property type="match status" value="1"/>
</dbReference>
<evidence type="ECO:0000313" key="6">
    <source>
        <dbReference type="Proteomes" id="UP001564626"/>
    </source>
</evidence>
<dbReference type="InterPro" id="IPR011711">
    <property type="entry name" value="GntR_C"/>
</dbReference>
<evidence type="ECO:0000313" key="5">
    <source>
        <dbReference type="EMBL" id="MEY8037877.1"/>
    </source>
</evidence>
<feature type="domain" description="HTH gntR-type" evidence="4">
    <location>
        <begin position="18"/>
        <end position="90"/>
    </location>
</feature>
<dbReference type="PROSITE" id="PS50949">
    <property type="entry name" value="HTH_GNTR"/>
    <property type="match status" value="1"/>
</dbReference>
<accession>A0ABV4C9U0</accession>
<comment type="caution">
    <text evidence="5">The sequence shown here is derived from an EMBL/GenBank/DDBJ whole genome shotgun (WGS) entry which is preliminary data.</text>
</comment>
<dbReference type="InterPro" id="IPR036388">
    <property type="entry name" value="WH-like_DNA-bd_sf"/>
</dbReference>
<evidence type="ECO:0000256" key="2">
    <source>
        <dbReference type="ARBA" id="ARBA00023125"/>
    </source>
</evidence>
<dbReference type="Pfam" id="PF07729">
    <property type="entry name" value="FCD"/>
    <property type="match status" value="1"/>
</dbReference>
<sequence>MTGSEIDERGGWRPVARARTYELVIDRIEEQIVGGQLGVGDRLPPERELAQMLGVSRAAVREAFRALEAQGVLRMAVGTGPDSGTTVAALTSQALTRLLRLHVGLANFPLRDVVEARVALERASARSAAQGASAEDLAELDAMLAEMDDPELDRDRFNELDTAFHVGLAEAGGNRLVADMTTAIRESLRRPLRQAFHDLGDAWEVIAAGLREDHRRIVAALREGDADLAEQRVEEHIRGFYAKIPGIGSAG</sequence>
<dbReference type="Proteomes" id="UP001564626">
    <property type="component" value="Unassembled WGS sequence"/>
</dbReference>
<name>A0ABV4C9U0_9PSEU</name>
<dbReference type="CDD" id="cd07377">
    <property type="entry name" value="WHTH_GntR"/>
    <property type="match status" value="1"/>
</dbReference>
<dbReference type="SUPFAM" id="SSF48008">
    <property type="entry name" value="GntR ligand-binding domain-like"/>
    <property type="match status" value="1"/>
</dbReference>
<keyword evidence="6" id="KW-1185">Reference proteome</keyword>
<keyword evidence="1" id="KW-0805">Transcription regulation</keyword>
<dbReference type="PANTHER" id="PTHR43537">
    <property type="entry name" value="TRANSCRIPTIONAL REGULATOR, GNTR FAMILY"/>
    <property type="match status" value="1"/>
</dbReference>
<dbReference type="EMBL" id="JBGEHV010000001">
    <property type="protein sequence ID" value="MEY8037877.1"/>
    <property type="molecule type" value="Genomic_DNA"/>
</dbReference>
<dbReference type="SMART" id="SM00345">
    <property type="entry name" value="HTH_GNTR"/>
    <property type="match status" value="1"/>
</dbReference>
<protein>
    <submittedName>
        <fullName evidence="5">FadR/GntR family transcriptional regulator</fullName>
    </submittedName>
</protein>
<dbReference type="PRINTS" id="PR00035">
    <property type="entry name" value="HTHGNTR"/>
</dbReference>
<dbReference type="SUPFAM" id="SSF46785">
    <property type="entry name" value="Winged helix' DNA-binding domain"/>
    <property type="match status" value="1"/>
</dbReference>
<dbReference type="InterPro" id="IPR036390">
    <property type="entry name" value="WH_DNA-bd_sf"/>
</dbReference>
<organism evidence="5 6">
    <name type="scientific">Saccharopolyspora cebuensis</name>
    <dbReference type="NCBI Taxonomy" id="418759"/>
    <lineage>
        <taxon>Bacteria</taxon>
        <taxon>Bacillati</taxon>
        <taxon>Actinomycetota</taxon>
        <taxon>Actinomycetes</taxon>
        <taxon>Pseudonocardiales</taxon>
        <taxon>Pseudonocardiaceae</taxon>
        <taxon>Saccharopolyspora</taxon>
    </lineage>
</organism>
<dbReference type="Pfam" id="PF00392">
    <property type="entry name" value="GntR"/>
    <property type="match status" value="1"/>
</dbReference>
<dbReference type="SMART" id="SM00895">
    <property type="entry name" value="FCD"/>
    <property type="match status" value="1"/>
</dbReference>
<proteinExistence type="predicted"/>
<dbReference type="InterPro" id="IPR008920">
    <property type="entry name" value="TF_FadR/GntR_C"/>
</dbReference>
<dbReference type="InterPro" id="IPR000524">
    <property type="entry name" value="Tscrpt_reg_HTH_GntR"/>
</dbReference>
<keyword evidence="3" id="KW-0804">Transcription</keyword>